<accession>A0AAF0Q1V2</accession>
<keyword evidence="2" id="KW-0732">Signal</keyword>
<name>A0AAF0Q1V2_SOLVR</name>
<dbReference type="AlphaFoldDB" id="A0AAF0Q1V2"/>
<evidence type="ECO:0000313" key="3">
    <source>
        <dbReference type="EMBL" id="WMV14913.1"/>
    </source>
</evidence>
<keyword evidence="4" id="KW-1185">Reference proteome</keyword>
<proteinExistence type="predicted"/>
<dbReference type="Proteomes" id="UP001234989">
    <property type="component" value="Chromosome 2"/>
</dbReference>
<feature type="chain" id="PRO_5041954701" description="Secreted protein" evidence="2">
    <location>
        <begin position="24"/>
        <end position="78"/>
    </location>
</feature>
<feature type="region of interest" description="Disordered" evidence="1">
    <location>
        <begin position="33"/>
        <end position="78"/>
    </location>
</feature>
<gene>
    <name evidence="3" type="ORF">MTR67_008298</name>
</gene>
<evidence type="ECO:0000313" key="4">
    <source>
        <dbReference type="Proteomes" id="UP001234989"/>
    </source>
</evidence>
<feature type="compositionally biased region" description="Basic and acidic residues" evidence="1">
    <location>
        <begin position="33"/>
        <end position="42"/>
    </location>
</feature>
<protein>
    <recommendedName>
        <fullName evidence="5">Secreted protein</fullName>
    </recommendedName>
</protein>
<evidence type="ECO:0008006" key="5">
    <source>
        <dbReference type="Google" id="ProtNLM"/>
    </source>
</evidence>
<organism evidence="3 4">
    <name type="scientific">Solanum verrucosum</name>
    <dbReference type="NCBI Taxonomy" id="315347"/>
    <lineage>
        <taxon>Eukaryota</taxon>
        <taxon>Viridiplantae</taxon>
        <taxon>Streptophyta</taxon>
        <taxon>Embryophyta</taxon>
        <taxon>Tracheophyta</taxon>
        <taxon>Spermatophyta</taxon>
        <taxon>Magnoliopsida</taxon>
        <taxon>eudicotyledons</taxon>
        <taxon>Gunneridae</taxon>
        <taxon>Pentapetalae</taxon>
        <taxon>asterids</taxon>
        <taxon>lamiids</taxon>
        <taxon>Solanales</taxon>
        <taxon>Solanaceae</taxon>
        <taxon>Solanoideae</taxon>
        <taxon>Solaneae</taxon>
        <taxon>Solanum</taxon>
    </lineage>
</organism>
<evidence type="ECO:0000256" key="1">
    <source>
        <dbReference type="SAM" id="MobiDB-lite"/>
    </source>
</evidence>
<reference evidence="3" key="1">
    <citation type="submission" date="2023-08" db="EMBL/GenBank/DDBJ databases">
        <title>A de novo genome assembly of Solanum verrucosum Schlechtendal, a Mexican diploid species geographically isolated from the other diploid A-genome species in potato relatives.</title>
        <authorList>
            <person name="Hosaka K."/>
        </authorList>
    </citation>
    <scope>NUCLEOTIDE SEQUENCE</scope>
    <source>
        <tissue evidence="3">Young leaves</tissue>
    </source>
</reference>
<sequence>MFAPRHGAAARVLRALMILSVWGKNHRSLKGLEMKNEGEKSEFAGQGVGESRLSEHPTSESKVWPLGDAPTRAPQLQL</sequence>
<feature type="signal peptide" evidence="2">
    <location>
        <begin position="1"/>
        <end position="23"/>
    </location>
</feature>
<evidence type="ECO:0000256" key="2">
    <source>
        <dbReference type="SAM" id="SignalP"/>
    </source>
</evidence>
<dbReference type="EMBL" id="CP133613">
    <property type="protein sequence ID" value="WMV14913.1"/>
    <property type="molecule type" value="Genomic_DNA"/>
</dbReference>